<evidence type="ECO:0000313" key="3">
    <source>
        <dbReference type="Proteomes" id="UP000053766"/>
    </source>
</evidence>
<proteinExistence type="predicted"/>
<protein>
    <submittedName>
        <fullName evidence="2">Uncharacterized protein</fullName>
    </submittedName>
</protein>
<evidence type="ECO:0000313" key="2">
    <source>
        <dbReference type="EMBL" id="KJH44869.1"/>
    </source>
</evidence>
<reference evidence="3" key="2">
    <citation type="journal article" date="2016" name="Sci. Rep.">
        <title>Dictyocaulus viviparus genome, variome and transcriptome elucidate lungworm biology and support future intervention.</title>
        <authorList>
            <person name="McNulty S.N."/>
            <person name="Strube C."/>
            <person name="Rosa B.A."/>
            <person name="Martin J.C."/>
            <person name="Tyagi R."/>
            <person name="Choi Y.J."/>
            <person name="Wang Q."/>
            <person name="Hallsworth Pepin K."/>
            <person name="Zhang X."/>
            <person name="Ozersky P."/>
            <person name="Wilson R.K."/>
            <person name="Sternberg P.W."/>
            <person name="Gasser R.B."/>
            <person name="Mitreva M."/>
        </authorList>
    </citation>
    <scope>NUCLEOTIDE SEQUENCE [LARGE SCALE GENOMIC DNA]</scope>
    <source>
        <strain evidence="3">HannoverDv2000</strain>
    </source>
</reference>
<accession>A0A0D8XM46</accession>
<dbReference type="Proteomes" id="UP000053766">
    <property type="component" value="Unassembled WGS sequence"/>
</dbReference>
<evidence type="ECO:0000256" key="1">
    <source>
        <dbReference type="SAM" id="MobiDB-lite"/>
    </source>
</evidence>
<name>A0A0D8XM46_DICVI</name>
<keyword evidence="3" id="KW-1185">Reference proteome</keyword>
<dbReference type="AlphaFoldDB" id="A0A0D8XM46"/>
<sequence length="108" mass="12702">MTYGTNSKNKIHRRLYESTDLLRDVGSNLSNRREFEHAFHSYMVYSCIIIVLRSRSSATMGLHAQHGLRADWSTTVANGWSREMDWRRSNDEKSQRKIVEPLDEEKNQ</sequence>
<dbReference type="EMBL" id="KN716442">
    <property type="protein sequence ID" value="KJH44869.1"/>
    <property type="molecule type" value="Genomic_DNA"/>
</dbReference>
<feature type="region of interest" description="Disordered" evidence="1">
    <location>
        <begin position="88"/>
        <end position="108"/>
    </location>
</feature>
<organism evidence="2 3">
    <name type="scientific">Dictyocaulus viviparus</name>
    <name type="common">Bovine lungworm</name>
    <dbReference type="NCBI Taxonomy" id="29172"/>
    <lineage>
        <taxon>Eukaryota</taxon>
        <taxon>Metazoa</taxon>
        <taxon>Ecdysozoa</taxon>
        <taxon>Nematoda</taxon>
        <taxon>Chromadorea</taxon>
        <taxon>Rhabditida</taxon>
        <taxon>Rhabditina</taxon>
        <taxon>Rhabditomorpha</taxon>
        <taxon>Strongyloidea</taxon>
        <taxon>Metastrongylidae</taxon>
        <taxon>Dictyocaulus</taxon>
    </lineage>
</organism>
<gene>
    <name evidence="2" type="ORF">DICVIV_09091</name>
</gene>
<reference evidence="2 3" key="1">
    <citation type="submission" date="2013-11" db="EMBL/GenBank/DDBJ databases">
        <title>Draft genome of the bovine lungworm Dictyocaulus viviparus.</title>
        <authorList>
            <person name="Mitreva M."/>
        </authorList>
    </citation>
    <scope>NUCLEOTIDE SEQUENCE [LARGE SCALE GENOMIC DNA]</scope>
    <source>
        <strain evidence="2 3">HannoverDv2000</strain>
    </source>
</reference>